<evidence type="ECO:0000313" key="1">
    <source>
        <dbReference type="EMBL" id="ASE99874.1"/>
    </source>
</evidence>
<protein>
    <submittedName>
        <fullName evidence="1">Uncharacterized protein</fullName>
    </submittedName>
</protein>
<reference evidence="1" key="2">
    <citation type="journal article" date="2017" name="Nat. Commun.">
        <title>Single-virus genomics reveals hidden cosmopolitan and abundant viruses.</title>
        <authorList>
            <person name="Martinez-Hernandez F."/>
            <person name="Fornas O."/>
            <person name="Lluesma Gomez M."/>
            <person name="Bolduc B."/>
            <person name="de la Cruz Pena M.J."/>
            <person name="Martinez J.M."/>
            <person name="Anton J."/>
            <person name="Gasol J.M."/>
            <person name="Rosselli R."/>
            <person name="Rodriguez-Valera F."/>
            <person name="Sullivan M.B."/>
            <person name="Acinas S.G."/>
            <person name="Martinez-Garcia M."/>
        </authorList>
    </citation>
    <scope>NUCLEOTIDE SEQUENCE</scope>
</reference>
<reference evidence="1" key="1">
    <citation type="submission" date="2016-10" db="EMBL/GenBank/DDBJ databases">
        <authorList>
            <person name="Varghese N."/>
        </authorList>
    </citation>
    <scope>NUCLEOTIDE SEQUENCE</scope>
</reference>
<accession>A0A218MKR2</accession>
<organism evidence="1">
    <name type="scientific">uncultured virus</name>
    <dbReference type="NCBI Taxonomy" id="340016"/>
    <lineage>
        <taxon>Viruses</taxon>
        <taxon>environmental samples</taxon>
    </lineage>
</organism>
<name>A0A218MKR2_9VIRU</name>
<sequence>MDKVIALRFENKKEISTVKTLMEIGINDASTSPGDAKIGKHIIEILNKCAESMLKYDEQAR</sequence>
<dbReference type="EMBL" id="KY052800">
    <property type="protein sequence ID" value="ASE99874.1"/>
    <property type="molecule type" value="Genomic_DNA"/>
</dbReference>
<proteinExistence type="predicted"/>